<dbReference type="PANTHER" id="PTHR20856">
    <property type="entry name" value="DNA-DIRECTED RNA POLYMERASE I SUBUNIT 2"/>
    <property type="match status" value="1"/>
</dbReference>
<evidence type="ECO:0000256" key="7">
    <source>
        <dbReference type="SAM" id="MobiDB-lite"/>
    </source>
</evidence>
<dbReference type="GO" id="GO:0006351">
    <property type="term" value="P:DNA-templated transcription"/>
    <property type="evidence" value="ECO:0007669"/>
    <property type="project" value="InterPro"/>
</dbReference>
<feature type="domain" description="DNA-directed RNA polymerase subunit 2 hybrid-binding" evidence="9">
    <location>
        <begin position="88"/>
        <end position="349"/>
    </location>
</feature>
<evidence type="ECO:0000259" key="9">
    <source>
        <dbReference type="Pfam" id="PF00562"/>
    </source>
</evidence>
<dbReference type="Proteomes" id="UP000023152">
    <property type="component" value="Unassembled WGS sequence"/>
</dbReference>
<evidence type="ECO:0000313" key="10">
    <source>
        <dbReference type="EMBL" id="ETO36357.1"/>
    </source>
</evidence>
<reference evidence="10 11" key="1">
    <citation type="journal article" date="2013" name="Curr. Biol.">
        <title>The Genome of the Foraminiferan Reticulomyxa filosa.</title>
        <authorList>
            <person name="Glockner G."/>
            <person name="Hulsmann N."/>
            <person name="Schleicher M."/>
            <person name="Noegel A.A."/>
            <person name="Eichinger L."/>
            <person name="Gallinger C."/>
            <person name="Pawlowski J."/>
            <person name="Sierra R."/>
            <person name="Euteneuer U."/>
            <person name="Pillet L."/>
            <person name="Moustafa A."/>
            <person name="Platzer M."/>
            <person name="Groth M."/>
            <person name="Szafranski K."/>
            <person name="Schliwa M."/>
        </authorList>
    </citation>
    <scope>NUCLEOTIDE SEQUENCE [LARGE SCALE GENOMIC DNA]</scope>
</reference>
<feature type="compositionally biased region" description="Acidic residues" evidence="7">
    <location>
        <begin position="40"/>
        <end position="49"/>
    </location>
</feature>
<comment type="similarity">
    <text evidence="1">Belongs to the RNA polymerase beta chain family.</text>
</comment>
<dbReference type="OrthoDB" id="10248617at2759"/>
<keyword evidence="6" id="KW-0804">Transcription</keyword>
<evidence type="ECO:0000256" key="8">
    <source>
        <dbReference type="SAM" id="SignalP"/>
    </source>
</evidence>
<keyword evidence="11" id="KW-1185">Reference proteome</keyword>
<comment type="caution">
    <text evidence="10">The sequence shown here is derived from an EMBL/GenBank/DDBJ whole genome shotgun (WGS) entry which is preliminary data.</text>
</comment>
<dbReference type="EMBL" id="ASPP01000752">
    <property type="protein sequence ID" value="ETO36357.1"/>
    <property type="molecule type" value="Genomic_DNA"/>
</dbReference>
<evidence type="ECO:0000256" key="2">
    <source>
        <dbReference type="ARBA" id="ARBA00012418"/>
    </source>
</evidence>
<dbReference type="InterPro" id="IPR037033">
    <property type="entry name" value="DNA-dir_RNAP_su2_hyb_sf"/>
</dbReference>
<dbReference type="Pfam" id="PF00562">
    <property type="entry name" value="RNA_pol_Rpb2_6"/>
    <property type="match status" value="1"/>
</dbReference>
<evidence type="ECO:0000256" key="4">
    <source>
        <dbReference type="ARBA" id="ARBA00022679"/>
    </source>
</evidence>
<dbReference type="EC" id="2.7.7.6" evidence="2"/>
<evidence type="ECO:0000256" key="1">
    <source>
        <dbReference type="ARBA" id="ARBA00006835"/>
    </source>
</evidence>
<organism evidence="10 11">
    <name type="scientific">Reticulomyxa filosa</name>
    <dbReference type="NCBI Taxonomy" id="46433"/>
    <lineage>
        <taxon>Eukaryota</taxon>
        <taxon>Sar</taxon>
        <taxon>Rhizaria</taxon>
        <taxon>Retaria</taxon>
        <taxon>Foraminifera</taxon>
        <taxon>Monothalamids</taxon>
        <taxon>Reticulomyxidae</taxon>
        <taxon>Reticulomyxa</taxon>
    </lineage>
</organism>
<dbReference type="Gene3D" id="2.40.270.10">
    <property type="entry name" value="DNA-directed RNA polymerase, subunit 2, domain 6"/>
    <property type="match status" value="2"/>
</dbReference>
<evidence type="ECO:0000256" key="6">
    <source>
        <dbReference type="ARBA" id="ARBA00023163"/>
    </source>
</evidence>
<dbReference type="GO" id="GO:0003899">
    <property type="term" value="F:DNA-directed RNA polymerase activity"/>
    <property type="evidence" value="ECO:0007669"/>
    <property type="project" value="UniProtKB-EC"/>
</dbReference>
<dbReference type="InterPro" id="IPR007120">
    <property type="entry name" value="DNA-dir_RNAP_su2_dom"/>
</dbReference>
<accession>X6PFA8</accession>
<protein>
    <recommendedName>
        <fullName evidence="2">DNA-directed RNA polymerase</fullName>
        <ecNumber evidence="2">2.7.7.6</ecNumber>
    </recommendedName>
</protein>
<dbReference type="GO" id="GO:0000428">
    <property type="term" value="C:DNA-directed RNA polymerase complex"/>
    <property type="evidence" value="ECO:0007669"/>
    <property type="project" value="UniProtKB-KW"/>
</dbReference>
<dbReference type="InterPro" id="IPR015712">
    <property type="entry name" value="DNA-dir_RNA_pol_su2"/>
</dbReference>
<gene>
    <name evidence="10" type="ORF">RFI_00705</name>
</gene>
<feature type="signal peptide" evidence="8">
    <location>
        <begin position="1"/>
        <end position="19"/>
    </location>
</feature>
<dbReference type="PROSITE" id="PS01166">
    <property type="entry name" value="RNA_POL_BETA"/>
    <property type="match status" value="1"/>
</dbReference>
<dbReference type="AlphaFoldDB" id="X6PFA8"/>
<dbReference type="SUPFAM" id="SSF64484">
    <property type="entry name" value="beta and beta-prime subunits of DNA dependent RNA-polymerase"/>
    <property type="match status" value="1"/>
</dbReference>
<keyword evidence="5" id="KW-0548">Nucleotidyltransferase</keyword>
<evidence type="ECO:0000256" key="5">
    <source>
        <dbReference type="ARBA" id="ARBA00022695"/>
    </source>
</evidence>
<feature type="chain" id="PRO_5004976094" description="DNA-directed RNA polymerase" evidence="8">
    <location>
        <begin position="20"/>
        <end position="359"/>
    </location>
</feature>
<dbReference type="GO" id="GO:0032549">
    <property type="term" value="F:ribonucleoside binding"/>
    <property type="evidence" value="ECO:0007669"/>
    <property type="project" value="InterPro"/>
</dbReference>
<feature type="region of interest" description="Disordered" evidence="7">
    <location>
        <begin position="18"/>
        <end position="59"/>
    </location>
</feature>
<name>X6PFA8_RETFI</name>
<sequence>MLIVMIMMMIVMMMMKMRRRKKRKQTKKEKQKGQERKKEEEEENDDEEEEKRQQRRFQKQQNALNKIKRTQGFHHEELTRQSMLSLLASITPFSDNNQSPRNMYQCQMLKQSMGLSSYNTTYRSDNKAYQLLNSQSPLVMNDNYEKYKLDDFVGGFNAIVAVISYTGYDMEDAMIICKESMERGFNHGCVYVTMIVDLSVYSSESEIYVKLEKSTDEKDVEKCKHIGTDGLPLVGTCMSRDMILYSLFNTLTKKYVLVNYKKEEPCIVESIKVIEFNPHDLSQPSLISFKLRYRRPPVIGDKFASRAGQKGTLAQLWAQQDMPFTDRSGIVPDLIINPHAFPSRMTIGKSSCYTILSFF</sequence>
<evidence type="ECO:0000313" key="11">
    <source>
        <dbReference type="Proteomes" id="UP000023152"/>
    </source>
</evidence>
<feature type="compositionally biased region" description="Basic residues" evidence="7">
    <location>
        <begin position="18"/>
        <end position="30"/>
    </location>
</feature>
<keyword evidence="4" id="KW-0808">Transferase</keyword>
<keyword evidence="8" id="KW-0732">Signal</keyword>
<dbReference type="InterPro" id="IPR007121">
    <property type="entry name" value="RNA_pol_bsu_CS"/>
</dbReference>
<proteinExistence type="inferred from homology"/>
<keyword evidence="3" id="KW-0240">DNA-directed RNA polymerase</keyword>
<dbReference type="GO" id="GO:0003677">
    <property type="term" value="F:DNA binding"/>
    <property type="evidence" value="ECO:0007669"/>
    <property type="project" value="InterPro"/>
</dbReference>
<evidence type="ECO:0000256" key="3">
    <source>
        <dbReference type="ARBA" id="ARBA00022478"/>
    </source>
</evidence>